<gene>
    <name evidence="1" type="ORF">SAMN04488564_103647</name>
</gene>
<dbReference type="Pfam" id="PF14390">
    <property type="entry name" value="DUF4420"/>
    <property type="match status" value="1"/>
</dbReference>
<reference evidence="2" key="1">
    <citation type="submission" date="2016-10" db="EMBL/GenBank/DDBJ databases">
        <authorList>
            <person name="Varghese N."/>
            <person name="Submissions S."/>
        </authorList>
    </citation>
    <scope>NUCLEOTIDE SEQUENCE [LARGE SCALE GENOMIC DNA]</scope>
    <source>
        <strain evidence="2">DSM 44232</strain>
    </source>
</reference>
<proteinExistence type="predicted"/>
<dbReference type="RefSeq" id="WP_281251312.1">
    <property type="nucleotide sequence ID" value="NZ_FOYL01000003.1"/>
</dbReference>
<dbReference type="EMBL" id="FOYL01000003">
    <property type="protein sequence ID" value="SFR11751.1"/>
    <property type="molecule type" value="Genomic_DNA"/>
</dbReference>
<keyword evidence="2" id="KW-1185">Reference proteome</keyword>
<evidence type="ECO:0000313" key="2">
    <source>
        <dbReference type="Proteomes" id="UP000198583"/>
    </source>
</evidence>
<dbReference type="Proteomes" id="UP000198583">
    <property type="component" value="Unassembled WGS sequence"/>
</dbReference>
<dbReference type="STRING" id="84724.SAMN04488564_103647"/>
<organism evidence="1 2">
    <name type="scientific">Lentzea waywayandensis</name>
    <dbReference type="NCBI Taxonomy" id="84724"/>
    <lineage>
        <taxon>Bacteria</taxon>
        <taxon>Bacillati</taxon>
        <taxon>Actinomycetota</taxon>
        <taxon>Actinomycetes</taxon>
        <taxon>Pseudonocardiales</taxon>
        <taxon>Pseudonocardiaceae</taxon>
        <taxon>Lentzea</taxon>
    </lineage>
</organism>
<evidence type="ECO:0000313" key="1">
    <source>
        <dbReference type="EMBL" id="SFR11751.1"/>
    </source>
</evidence>
<dbReference type="InterPro" id="IPR025534">
    <property type="entry name" value="DUF4420"/>
</dbReference>
<sequence>MTTLTYADVRRVFDRLPLPEDTAGTSYATEQLVGQTIRLGKTHEGLPVLVIAEPSELRTALQDRHYANIRLRHQRVLRLVDGQEPSTYSVLECVTRDPAVQDWFLRLLPSLLERVGDKGADELNHQVAWLNELFRNFDSAAGKDMTGIWAELFLLHEAFDPVHAITAWRSDRDSRYDFTDDGSHVEVKATTHADRKHAFSASQLEPGDRVLVASLLLDRSDRGASVLDLYQQIAVRLAGASEAGEKLHRHVMAMVGTRVAEADDTRFDMQAAGENLRVYRAVDVPQVSAPFPVGVSNIRFTADLTDTATAAPRLGERSALWKELLAVGSSEE</sequence>
<accession>A0A1I6E2I4</accession>
<name>A0A1I6E2I4_9PSEU</name>
<dbReference type="AlphaFoldDB" id="A0A1I6E2I4"/>
<protein>
    <submittedName>
        <fullName evidence="1">Putative PD-(D/E)XK family member</fullName>
    </submittedName>
</protein>